<dbReference type="InterPro" id="IPR013087">
    <property type="entry name" value="Znf_C2H2_type"/>
</dbReference>
<gene>
    <name evidence="3" type="ORF">BN9_071440</name>
</gene>
<dbReference type="AlphaFoldDB" id="A0A024GHG5"/>
<dbReference type="Proteomes" id="UP000053237">
    <property type="component" value="Unassembled WGS sequence"/>
</dbReference>
<dbReference type="PROSITE" id="PS00028">
    <property type="entry name" value="ZINC_FINGER_C2H2_1"/>
    <property type="match status" value="1"/>
</dbReference>
<dbReference type="OrthoDB" id="166273at2759"/>
<comment type="caution">
    <text evidence="3">The sequence shown here is derived from an EMBL/GenBank/DDBJ whole genome shotgun (WGS) entry which is preliminary data.</text>
</comment>
<dbReference type="SMART" id="SM00015">
    <property type="entry name" value="IQ"/>
    <property type="match status" value="5"/>
</dbReference>
<organism evidence="3 4">
    <name type="scientific">Albugo candida</name>
    <dbReference type="NCBI Taxonomy" id="65357"/>
    <lineage>
        <taxon>Eukaryota</taxon>
        <taxon>Sar</taxon>
        <taxon>Stramenopiles</taxon>
        <taxon>Oomycota</taxon>
        <taxon>Peronosporomycetes</taxon>
        <taxon>Albuginales</taxon>
        <taxon>Albuginaceae</taxon>
        <taxon>Albugo</taxon>
    </lineage>
</organism>
<feature type="region of interest" description="Disordered" evidence="1">
    <location>
        <begin position="87"/>
        <end position="144"/>
    </location>
</feature>
<keyword evidence="4" id="KW-1185">Reference proteome</keyword>
<name>A0A024GHG5_9STRA</name>
<evidence type="ECO:0000259" key="2">
    <source>
        <dbReference type="PROSITE" id="PS00028"/>
    </source>
</evidence>
<feature type="compositionally biased region" description="Polar residues" evidence="1">
    <location>
        <begin position="89"/>
        <end position="122"/>
    </location>
</feature>
<sequence>MGSGGSVIKAAAYIENDHVIPFHNEEHAEEIKTTKRSFFHKTKKRNLQPEIISSGNPQLKADCEVIPVKQNDTLNSKGFDCRKIEVSKRQAQPESQMTSSQGRKTLNSPTSSEKHFFTSSDVQKTRKAKVEKPKPIKNGGLPPVLMGNATASENKQVSNIKIPNFGIELKLEEQNIYDYSMLLFGGKLIGFTADLEESSQTNQTDFYSQVDVHTPNNVLIAHAGAAHNDTCRGRTHHKTSKAKRINVLGASRKKRSDHSFRKQGDWLLGPLTTEDCNQPQPVLRLPSIPKQGNNTTSRILGRTNDLQMAYIGSKASSLLKRSKTTKSHKTYREPQNLRMILQKELQLSLDHVSELNKQVQSDIIQAREICPAGDSFVLQRMMQKWGCSKIETFLGRLVHAKQCLVFQKWKQFAQFERRAEIILTQKHLGIKRMEVVALKWLKRRLASAWKVWMQFVLEEFAREHAALEARAAGRLHRTIRGYMARQIRRKRQVVAKQIRAAVTIQTCSRQHFKHRILLRQQSQQKAALLRQLRCRIYTARFMQNIRNRCIRKHTNATRIEALYRGYNARRQYMRIWNAKRRNNAANKIQMRFRRYMLVARKERLKVKQRQERIEMLIDNWYRMCRAKIIAKRLKRRLASQAQIRRNTALRIQRVYRGHRARLGSVLRHVVALENNRKLAPKAIKIQCLLRSHFARNQVKRRRNAFRKKMIHQAQLCKEYWSEDDAVWFYHDHQSGASYWVPPALGYTKADGSLVLQNGKIIEDPLTIQVGLNLDTDLMSKSEDTTIDAQSHSRICIECDQQTASRECEQCEDVFCGACFMKLHNSSHRESHMWKALGVLRCAECDRFQATRFCVSCKDPYCLGCFTIIHSKGLKQEHEWIDCVERTKMDAFLSVPATIEEDTQTFGEFVQSNEFEYMSSGK</sequence>
<proteinExistence type="predicted"/>
<evidence type="ECO:0000313" key="3">
    <source>
        <dbReference type="EMBL" id="CCI46215.1"/>
    </source>
</evidence>
<feature type="domain" description="C2H2-type" evidence="2">
    <location>
        <begin position="807"/>
        <end position="827"/>
    </location>
</feature>
<reference evidence="3 4" key="1">
    <citation type="submission" date="2012-05" db="EMBL/GenBank/DDBJ databases">
        <title>Recombination and specialization in a pathogen metapopulation.</title>
        <authorList>
            <person name="Gardiner A."/>
            <person name="Kemen E."/>
            <person name="Schultz-Larsen T."/>
            <person name="MacLean D."/>
            <person name="Van Oosterhout C."/>
            <person name="Jones J.D.G."/>
        </authorList>
    </citation>
    <scope>NUCLEOTIDE SEQUENCE [LARGE SCALE GENOMIC DNA]</scope>
    <source>
        <strain evidence="3 4">Ac Nc2</strain>
    </source>
</reference>
<protein>
    <recommendedName>
        <fullName evidence="2">C2H2-type domain-containing protein</fullName>
    </recommendedName>
</protein>
<dbReference type="InterPro" id="IPR000048">
    <property type="entry name" value="IQ_motif_EF-hand-BS"/>
</dbReference>
<dbReference type="CDD" id="cd19757">
    <property type="entry name" value="Bbox1"/>
    <property type="match status" value="1"/>
</dbReference>
<dbReference type="InParanoid" id="A0A024GHG5"/>
<evidence type="ECO:0000256" key="1">
    <source>
        <dbReference type="SAM" id="MobiDB-lite"/>
    </source>
</evidence>
<evidence type="ECO:0000313" key="4">
    <source>
        <dbReference type="Proteomes" id="UP000053237"/>
    </source>
</evidence>
<dbReference type="STRING" id="65357.A0A024GHG5"/>
<dbReference type="EMBL" id="CAIX01000120">
    <property type="protein sequence ID" value="CCI46215.1"/>
    <property type="molecule type" value="Genomic_DNA"/>
</dbReference>
<dbReference type="Pfam" id="PF00612">
    <property type="entry name" value="IQ"/>
    <property type="match status" value="2"/>
</dbReference>
<accession>A0A024GHG5</accession>
<dbReference type="PROSITE" id="PS50096">
    <property type="entry name" value="IQ"/>
    <property type="match status" value="4"/>
</dbReference>